<proteinExistence type="predicted"/>
<feature type="non-terminal residue" evidence="3">
    <location>
        <position position="1"/>
    </location>
</feature>
<feature type="domain" description="WsaF C-terminal" evidence="2">
    <location>
        <begin position="138"/>
        <end position="274"/>
    </location>
</feature>
<accession>A0A252A1U2</accession>
<evidence type="ECO:0008006" key="5">
    <source>
        <dbReference type="Google" id="ProtNLM"/>
    </source>
</evidence>
<dbReference type="Proteomes" id="UP000194639">
    <property type="component" value="Unassembled WGS sequence"/>
</dbReference>
<evidence type="ECO:0000313" key="3">
    <source>
        <dbReference type="EMBL" id="OUI81780.1"/>
    </source>
</evidence>
<dbReference type="AlphaFoldDB" id="A0A252A1U2"/>
<evidence type="ECO:0000259" key="2">
    <source>
        <dbReference type="Pfam" id="PF22772"/>
    </source>
</evidence>
<dbReference type="Pfam" id="PF21374">
    <property type="entry name" value="WsaF_N"/>
    <property type="match status" value="1"/>
</dbReference>
<organism evidence="3 4">
    <name type="scientific">Acetobacter orientalis</name>
    <dbReference type="NCBI Taxonomy" id="146474"/>
    <lineage>
        <taxon>Bacteria</taxon>
        <taxon>Pseudomonadati</taxon>
        <taxon>Pseudomonadota</taxon>
        <taxon>Alphaproteobacteria</taxon>
        <taxon>Acetobacterales</taxon>
        <taxon>Acetobacteraceae</taxon>
        <taxon>Acetobacter</taxon>
    </lineage>
</organism>
<dbReference type="Gene3D" id="3.40.50.11090">
    <property type="match status" value="1"/>
</dbReference>
<comment type="caution">
    <text evidence="3">The sequence shown here is derived from an EMBL/GenBank/DDBJ whole genome shotgun (WGS) entry which is preliminary data.</text>
</comment>
<evidence type="ECO:0000259" key="1">
    <source>
        <dbReference type="Pfam" id="PF21374"/>
    </source>
</evidence>
<dbReference type="EMBL" id="JOMO01000022">
    <property type="protein sequence ID" value="OUI81780.1"/>
    <property type="molecule type" value="Genomic_DNA"/>
</dbReference>
<dbReference type="Pfam" id="PF22772">
    <property type="entry name" value="WsaF_C"/>
    <property type="match status" value="1"/>
</dbReference>
<gene>
    <name evidence="3" type="ORF">HK12_04695</name>
</gene>
<dbReference type="RefSeq" id="WP_086552301.1">
    <property type="nucleotide sequence ID" value="NZ_JOMO01000022.1"/>
</dbReference>
<protein>
    <recommendedName>
        <fullName evidence="5">Glycosyl transferase family 1 domain-containing protein</fullName>
    </recommendedName>
</protein>
<dbReference type="Gene3D" id="3.40.50.2000">
    <property type="entry name" value="Glycogen Phosphorylase B"/>
    <property type="match status" value="1"/>
</dbReference>
<sequence length="321" mass="37034">YPGLETLFDEVEINYIGDRYAPLKISPHDEVVATVWYSAYFAKKIMSLLKEKPFLYLIQDYEAAFYPYNSLYALAHETYNFNYHAIVSTKTLLNFMRNRVSHFNNLYLENKAIYFNNACSAKLSDKNTFLKKHNKKTKKLAFYSRPSVNRNMFELGALALIKAWQEGYFDSGHNWELYGIGIGNVEIYLSERDKLTQLPRMSLNEYEEKIGEFDICLSLMASPHPSITPFDLAGIGALVVTNSFENKGDDYFNEITDNIIVSEPTIDSIANAIKSAIKRVDDLDTRYSNANKMNYPRNWNNVWSLDHKNFVKNIFGAPNCN</sequence>
<dbReference type="InterPro" id="IPR048510">
    <property type="entry name" value="WsaF_N"/>
</dbReference>
<reference evidence="3 4" key="1">
    <citation type="submission" date="2014-06" db="EMBL/GenBank/DDBJ databases">
        <authorList>
            <person name="Ju J."/>
            <person name="Zhang J."/>
        </authorList>
    </citation>
    <scope>NUCLEOTIDE SEQUENCE [LARGE SCALE GENOMIC DNA]</scope>
    <source>
        <strain evidence="3">DmW_045</strain>
    </source>
</reference>
<dbReference type="GO" id="GO:0030247">
    <property type="term" value="F:polysaccharide binding"/>
    <property type="evidence" value="ECO:0007669"/>
    <property type="project" value="InterPro"/>
</dbReference>
<feature type="domain" description="WsaF N-terminal" evidence="1">
    <location>
        <begin position="18"/>
        <end position="86"/>
    </location>
</feature>
<evidence type="ECO:0000313" key="4">
    <source>
        <dbReference type="Proteomes" id="UP000194639"/>
    </source>
</evidence>
<name>A0A252A1U2_9PROT</name>
<dbReference type="InterPro" id="IPR055050">
    <property type="entry name" value="WsaF_C"/>
</dbReference>